<gene>
    <name evidence="1" type="ORF">CY0110_15997</name>
</gene>
<dbReference type="AlphaFoldDB" id="A3IHN1"/>
<proteinExistence type="predicted"/>
<keyword evidence="2" id="KW-1185">Reference proteome</keyword>
<protein>
    <submittedName>
        <fullName evidence="1">Uncharacterized protein</fullName>
    </submittedName>
</protein>
<evidence type="ECO:0000313" key="2">
    <source>
        <dbReference type="Proteomes" id="UP000003781"/>
    </source>
</evidence>
<name>A3IHN1_9CHRO</name>
<organism evidence="1 2">
    <name type="scientific">Crocosphaera chwakensis CCY0110</name>
    <dbReference type="NCBI Taxonomy" id="391612"/>
    <lineage>
        <taxon>Bacteria</taxon>
        <taxon>Bacillati</taxon>
        <taxon>Cyanobacteriota</taxon>
        <taxon>Cyanophyceae</taxon>
        <taxon>Oscillatoriophycideae</taxon>
        <taxon>Chroococcales</taxon>
        <taxon>Aphanothecaceae</taxon>
        <taxon>Crocosphaera</taxon>
        <taxon>Crocosphaera chwakensis</taxon>
    </lineage>
</organism>
<sequence>MLVRPLPIPYREKRPRVVAPQKHCLDQHRHFWQRFHHHGD</sequence>
<comment type="caution">
    <text evidence="1">The sequence shown here is derived from an EMBL/GenBank/DDBJ whole genome shotgun (WGS) entry which is preliminary data.</text>
</comment>
<accession>A3IHN1</accession>
<evidence type="ECO:0000313" key="1">
    <source>
        <dbReference type="EMBL" id="EAZ93313.1"/>
    </source>
</evidence>
<reference evidence="1 2" key="1">
    <citation type="submission" date="2007-03" db="EMBL/GenBank/DDBJ databases">
        <authorList>
            <person name="Stal L."/>
            <person name="Ferriera S."/>
            <person name="Johnson J."/>
            <person name="Kravitz S."/>
            <person name="Beeson K."/>
            <person name="Sutton G."/>
            <person name="Rogers Y.-H."/>
            <person name="Friedman R."/>
            <person name="Frazier M."/>
            <person name="Venter J.C."/>
        </authorList>
    </citation>
    <scope>NUCLEOTIDE SEQUENCE [LARGE SCALE GENOMIC DNA]</scope>
    <source>
        <strain evidence="1 2">CCY0110</strain>
    </source>
</reference>
<dbReference type="Proteomes" id="UP000003781">
    <property type="component" value="Unassembled WGS sequence"/>
</dbReference>
<dbReference type="EMBL" id="AAXW01000002">
    <property type="protein sequence ID" value="EAZ93313.1"/>
    <property type="molecule type" value="Genomic_DNA"/>
</dbReference>